<dbReference type="PANTHER" id="PTHR31517:SF80">
    <property type="entry name" value="PEROXIDASE"/>
    <property type="match status" value="1"/>
</dbReference>
<dbReference type="FunCoup" id="A0A1U7ZKD2">
    <property type="interactions" value="310"/>
</dbReference>
<evidence type="ECO:0000256" key="10">
    <source>
        <dbReference type="ARBA" id="ARBA00023108"/>
    </source>
</evidence>
<dbReference type="PROSITE" id="PS50873">
    <property type="entry name" value="PEROXIDASE_4"/>
    <property type="match status" value="1"/>
</dbReference>
<dbReference type="GO" id="GO:0048511">
    <property type="term" value="P:rhythmic process"/>
    <property type="evidence" value="ECO:0007669"/>
    <property type="project" value="UniProtKB-KW"/>
</dbReference>
<dbReference type="OMA" id="HCVNIVH"/>
<dbReference type="FunFam" id="1.10.520.10:FF:000010">
    <property type="entry name" value="Peroxidase"/>
    <property type="match status" value="1"/>
</dbReference>
<comment type="subcellular location">
    <subcellularLocation>
        <location evidence="18">Secreted</location>
    </subcellularLocation>
</comment>
<evidence type="ECO:0000256" key="7">
    <source>
        <dbReference type="ARBA" id="ARBA00022729"/>
    </source>
</evidence>
<dbReference type="PANTHER" id="PTHR31517">
    <property type="match status" value="1"/>
</dbReference>
<sequence length="334" mass="37564">MQMALSENCPSPGLTFLLLLLALLFHAGVSDLGLNFYSESCPRAEEIVKEQVTKLYQKHGNTAVSWVRNLFHDCMVKSCDASVLLDTTSRIVSEKKSQRSFGMRNFKYINTIKEALERECPMTVSCADIVALSAREAIVMLGGPYIAGMKTGRRDSRESHISVVDDFIPNHNDTISLVLSRFQSVGIDVEGTVALLERTGAHSVGRVHCLNIVGRLYPNVDPTLDPEYSEYLKRRCPSPQPDPQAVQYARNDRETPMVLDNMYYKNLRTQRGLLLVDQQLVSDPNTSPFVEKMASDNAYFHHQFSRALLLLSENNPLTGDQGEIRKDCRFVNTQ</sequence>
<keyword evidence="19" id="KW-1185">Reference proteome</keyword>
<dbReference type="RefSeq" id="XP_010253603.1">
    <property type="nucleotide sequence ID" value="XM_010255301.1"/>
</dbReference>
<dbReference type="Pfam" id="PF00141">
    <property type="entry name" value="peroxidase"/>
    <property type="match status" value="1"/>
</dbReference>
<evidence type="ECO:0000313" key="19">
    <source>
        <dbReference type="Proteomes" id="UP000189703"/>
    </source>
</evidence>
<evidence type="ECO:0000256" key="11">
    <source>
        <dbReference type="ARBA" id="ARBA00023157"/>
    </source>
</evidence>
<name>A0A1U7ZKD2_NELNU</name>
<dbReference type="GO" id="GO:0046872">
    <property type="term" value="F:metal ion binding"/>
    <property type="evidence" value="ECO:0007669"/>
    <property type="project" value="UniProtKB-UniRule"/>
</dbReference>
<dbReference type="Gene3D" id="1.10.520.10">
    <property type="match status" value="1"/>
</dbReference>
<evidence type="ECO:0000256" key="18">
    <source>
        <dbReference type="RuleBase" id="RU362060"/>
    </source>
</evidence>
<evidence type="ECO:0000256" key="2">
    <source>
        <dbReference type="ARBA" id="ARBA00002322"/>
    </source>
</evidence>
<keyword evidence="11 17" id="KW-1015">Disulfide bond</keyword>
<evidence type="ECO:0000256" key="3">
    <source>
        <dbReference type="ARBA" id="ARBA00012313"/>
    </source>
</evidence>
<comment type="cofactor">
    <cofactor evidence="15 18">
        <name>Ca(2+)</name>
        <dbReference type="ChEBI" id="CHEBI:29108"/>
    </cofactor>
    <text evidence="15 18">Binds 2 calcium ions per subunit.</text>
</comment>
<dbReference type="AlphaFoldDB" id="A0A1U7ZKD2"/>
<feature type="binding site" evidence="15">
    <location>
        <position position="260"/>
    </location>
    <ligand>
        <name>Ca(2+)</name>
        <dbReference type="ChEBI" id="CHEBI:29108"/>
        <label>2</label>
    </ligand>
</feature>
<feature type="disulfide bond" evidence="17">
    <location>
        <begin position="126"/>
        <end position="328"/>
    </location>
</feature>
<keyword evidence="5 18" id="KW-0349">Heme</keyword>
<keyword evidence="9 15" id="KW-0408">Iron</keyword>
<dbReference type="InterPro" id="IPR033905">
    <property type="entry name" value="Secretory_peroxidase"/>
</dbReference>
<evidence type="ECO:0000256" key="6">
    <source>
        <dbReference type="ARBA" id="ARBA00022723"/>
    </source>
</evidence>
<dbReference type="GO" id="GO:0005576">
    <property type="term" value="C:extracellular region"/>
    <property type="evidence" value="ECO:0007669"/>
    <property type="project" value="UniProtKB-SubCell"/>
</dbReference>
<evidence type="ECO:0000256" key="9">
    <source>
        <dbReference type="ARBA" id="ARBA00023004"/>
    </source>
</evidence>
<dbReference type="GO" id="GO:0006950">
    <property type="term" value="P:response to stress"/>
    <property type="evidence" value="ECO:0000318"/>
    <property type="project" value="GO_Central"/>
</dbReference>
<dbReference type="STRING" id="4432.A0A1U7ZKD2"/>
<feature type="signal peptide" evidence="18">
    <location>
        <begin position="1"/>
        <end position="30"/>
    </location>
</feature>
<evidence type="ECO:0000256" key="17">
    <source>
        <dbReference type="PIRSR" id="PIRSR600823-5"/>
    </source>
</evidence>
<dbReference type="GO" id="GO:0004601">
    <property type="term" value="F:peroxidase activity"/>
    <property type="evidence" value="ECO:0000318"/>
    <property type="project" value="GO_Central"/>
</dbReference>
<feature type="chain" id="PRO_5043056609" description="Peroxidase" evidence="18">
    <location>
        <begin position="31"/>
        <end position="334"/>
    </location>
</feature>
<feature type="binding site" evidence="15">
    <location>
        <position position="252"/>
    </location>
    <ligand>
        <name>Ca(2+)</name>
        <dbReference type="ChEBI" id="CHEBI:29108"/>
        <label>2</label>
    </ligand>
</feature>
<evidence type="ECO:0000256" key="13">
    <source>
        <dbReference type="PIRSR" id="PIRSR600823-1"/>
    </source>
</evidence>
<dbReference type="SUPFAM" id="SSF48113">
    <property type="entry name" value="Heme-dependent peroxidases"/>
    <property type="match status" value="1"/>
</dbReference>
<gene>
    <name evidence="20" type="primary">LOC104594809</name>
</gene>
<keyword evidence="12" id="KW-0325">Glycoprotein</keyword>
<dbReference type="PRINTS" id="PR00461">
    <property type="entry name" value="PLPEROXIDASE"/>
</dbReference>
<keyword evidence="4 18" id="KW-0575">Peroxidase</keyword>
<evidence type="ECO:0000256" key="1">
    <source>
        <dbReference type="ARBA" id="ARBA00000189"/>
    </source>
</evidence>
<proteinExistence type="inferred from homology"/>
<keyword evidence="15 18" id="KW-0106">Calcium</keyword>
<feature type="binding site" evidence="15">
    <location>
        <position position="82"/>
    </location>
    <ligand>
        <name>Ca(2+)</name>
        <dbReference type="ChEBI" id="CHEBI:29108"/>
        <label>1</label>
    </ligand>
</feature>
<keyword evidence="10" id="KW-0090">Biological rhythms</keyword>
<dbReference type="InterPro" id="IPR002016">
    <property type="entry name" value="Haem_peroxidase"/>
</dbReference>
<evidence type="ECO:0000256" key="8">
    <source>
        <dbReference type="ARBA" id="ARBA00023002"/>
    </source>
</evidence>
<dbReference type="GO" id="GO:0006979">
    <property type="term" value="P:response to oxidative stress"/>
    <property type="evidence" value="ECO:0007669"/>
    <property type="project" value="UniProtKB-UniRule"/>
</dbReference>
<comment type="catalytic activity">
    <reaction evidence="1 18">
        <text>2 a phenolic donor + H2O2 = 2 a phenolic radical donor + 2 H2O</text>
        <dbReference type="Rhea" id="RHEA:56136"/>
        <dbReference type="ChEBI" id="CHEBI:15377"/>
        <dbReference type="ChEBI" id="CHEBI:16240"/>
        <dbReference type="ChEBI" id="CHEBI:139520"/>
        <dbReference type="ChEBI" id="CHEBI:139521"/>
        <dbReference type="EC" id="1.11.1.7"/>
    </reaction>
</comment>
<keyword evidence="8 18" id="KW-0560">Oxidoreductase</keyword>
<dbReference type="GO" id="GO:0020037">
    <property type="term" value="F:heme binding"/>
    <property type="evidence" value="ECO:0007669"/>
    <property type="project" value="UniProtKB-UniRule"/>
</dbReference>
<feature type="binding site" evidence="15">
    <location>
        <position position="73"/>
    </location>
    <ligand>
        <name>Ca(2+)</name>
        <dbReference type="ChEBI" id="CHEBI:29108"/>
        <label>1</label>
    </ligand>
</feature>
<dbReference type="GeneID" id="104594809"/>
<keyword evidence="7 18" id="KW-0732">Signal</keyword>
<feature type="active site" description="Proton acceptor" evidence="13">
    <location>
        <position position="72"/>
    </location>
</feature>
<feature type="binding site" evidence="15">
    <location>
        <position position="94"/>
    </location>
    <ligand>
        <name>Ca(2+)</name>
        <dbReference type="ChEBI" id="CHEBI:29108"/>
        <label>1</label>
    </ligand>
</feature>
<feature type="binding site" evidence="15">
    <location>
        <position position="255"/>
    </location>
    <ligand>
        <name>Ca(2+)</name>
        <dbReference type="ChEBI" id="CHEBI:29108"/>
        <label>2</label>
    </ligand>
</feature>
<dbReference type="GO" id="GO:0140825">
    <property type="term" value="F:lactoperoxidase activity"/>
    <property type="evidence" value="ECO:0007669"/>
    <property type="project" value="UniProtKB-EC"/>
</dbReference>
<evidence type="ECO:0000256" key="12">
    <source>
        <dbReference type="ARBA" id="ARBA00023180"/>
    </source>
</evidence>
<feature type="disulfide bond" evidence="17">
    <location>
        <begin position="41"/>
        <end position="120"/>
    </location>
</feature>
<evidence type="ECO:0000256" key="16">
    <source>
        <dbReference type="PIRSR" id="PIRSR600823-4"/>
    </source>
</evidence>
<feature type="binding site" evidence="15">
    <location>
        <position position="80"/>
    </location>
    <ligand>
        <name>Ca(2+)</name>
        <dbReference type="ChEBI" id="CHEBI:29108"/>
        <label>1</label>
    </ligand>
</feature>
<dbReference type="EC" id="1.11.1.7" evidence="3 18"/>
<dbReference type="Proteomes" id="UP000189703">
    <property type="component" value="Unplaced"/>
</dbReference>
<dbReference type="GO" id="GO:0009505">
    <property type="term" value="C:plant-type cell wall"/>
    <property type="evidence" value="ECO:0000318"/>
    <property type="project" value="GO_Central"/>
</dbReference>
<comment type="similarity">
    <text evidence="18">Belongs to the peroxidase family. Classical plant (class III) peroxidase subfamily.</text>
</comment>
<dbReference type="Gene3D" id="1.10.420.10">
    <property type="entry name" value="Peroxidase, domain 2"/>
    <property type="match status" value="1"/>
</dbReference>
<evidence type="ECO:0000256" key="5">
    <source>
        <dbReference type="ARBA" id="ARBA00022617"/>
    </source>
</evidence>
<feature type="disulfide bond" evidence="17">
    <location>
        <begin position="74"/>
        <end position="79"/>
    </location>
</feature>
<feature type="binding site" evidence="14">
    <location>
        <position position="169"/>
    </location>
    <ligand>
        <name>substrate</name>
    </ligand>
</feature>
<comment type="function">
    <text evidence="2">Removal of H(2)O(2), oxidation of toxic reductants, biosynthesis and degradation of lignin, suberization, auxin catabolism, response to environmental stresses such as wounding, pathogen attack and oxidative stress. These functions might be dependent on each isozyme/isoform in each plant tissue.</text>
</comment>
<keyword evidence="18" id="KW-0376">Hydrogen peroxide</keyword>
<keyword evidence="6 15" id="KW-0479">Metal-binding</keyword>
<feature type="site" description="Transition state stabilizer" evidence="16">
    <location>
        <position position="68"/>
    </location>
</feature>
<dbReference type="PRINTS" id="PR00458">
    <property type="entry name" value="PEROXIDASE"/>
</dbReference>
<dbReference type="KEGG" id="nnu:104594809"/>
<dbReference type="eggNOG" id="ENOG502QU16">
    <property type="taxonomic scope" value="Eukaryota"/>
</dbReference>
<dbReference type="OrthoDB" id="2113341at2759"/>
<evidence type="ECO:0000256" key="14">
    <source>
        <dbReference type="PIRSR" id="PIRSR600823-2"/>
    </source>
</evidence>
<feature type="binding site" description="axial binding residue" evidence="15">
    <location>
        <position position="202"/>
    </location>
    <ligand>
        <name>heme b</name>
        <dbReference type="ChEBI" id="CHEBI:60344"/>
    </ligand>
    <ligandPart>
        <name>Fe</name>
        <dbReference type="ChEBI" id="CHEBI:18248"/>
    </ligandPart>
</feature>
<accession>A0A1U7ZKD2</accession>
<evidence type="ECO:0000256" key="15">
    <source>
        <dbReference type="PIRSR" id="PIRSR600823-3"/>
    </source>
</evidence>
<reference evidence="20" key="1">
    <citation type="submission" date="2025-08" db="UniProtKB">
        <authorList>
            <consortium name="RefSeq"/>
        </authorList>
    </citation>
    <scope>IDENTIFICATION</scope>
</reference>
<dbReference type="CDD" id="cd00693">
    <property type="entry name" value="secretory_peroxidase"/>
    <property type="match status" value="1"/>
</dbReference>
<keyword evidence="18" id="KW-0964">Secreted</keyword>
<evidence type="ECO:0000313" key="20">
    <source>
        <dbReference type="RefSeq" id="XP_010253603.1"/>
    </source>
</evidence>
<dbReference type="GO" id="GO:0042744">
    <property type="term" value="P:hydrogen peroxide catabolic process"/>
    <property type="evidence" value="ECO:0007669"/>
    <property type="project" value="UniProtKB-KW"/>
</dbReference>
<protein>
    <recommendedName>
        <fullName evidence="3 18">Peroxidase</fullName>
        <ecNumber evidence="3 18">1.11.1.7</ecNumber>
    </recommendedName>
</protein>
<evidence type="ECO:0000256" key="4">
    <source>
        <dbReference type="ARBA" id="ARBA00022559"/>
    </source>
</evidence>
<dbReference type="FunFam" id="1.10.420.10:FF:000007">
    <property type="entry name" value="Peroxidase"/>
    <property type="match status" value="1"/>
</dbReference>
<dbReference type="InterPro" id="IPR000823">
    <property type="entry name" value="Peroxidase_pln"/>
</dbReference>
<comment type="cofactor">
    <cofactor evidence="15 18">
        <name>heme b</name>
        <dbReference type="ChEBI" id="CHEBI:60344"/>
    </cofactor>
    <text evidence="15 18">Binds 1 heme b (iron(II)-protoporphyrin IX) group per subunit.</text>
</comment>
<feature type="disulfide bond" evidence="17">
    <location>
        <begin position="209"/>
        <end position="236"/>
    </location>
</feature>
<feature type="binding site" evidence="15">
    <location>
        <position position="76"/>
    </location>
    <ligand>
        <name>Ca(2+)</name>
        <dbReference type="ChEBI" id="CHEBI:29108"/>
        <label>1</label>
    </ligand>
</feature>
<dbReference type="InterPro" id="IPR010255">
    <property type="entry name" value="Haem_peroxidase_sf"/>
</dbReference>
<organism evidence="19 20">
    <name type="scientific">Nelumbo nucifera</name>
    <name type="common">Sacred lotus</name>
    <dbReference type="NCBI Taxonomy" id="4432"/>
    <lineage>
        <taxon>Eukaryota</taxon>
        <taxon>Viridiplantae</taxon>
        <taxon>Streptophyta</taxon>
        <taxon>Embryophyta</taxon>
        <taxon>Tracheophyta</taxon>
        <taxon>Spermatophyta</taxon>
        <taxon>Magnoliopsida</taxon>
        <taxon>Proteales</taxon>
        <taxon>Nelumbonaceae</taxon>
        <taxon>Nelumbo</taxon>
    </lineage>
</organism>